<accession>A0A9I9E755</accession>
<protein>
    <submittedName>
        <fullName evidence="1">Uncharacterized protein</fullName>
    </submittedName>
</protein>
<dbReference type="Gramene" id="MELO3C029643.2.1">
    <property type="protein sequence ID" value="MELO3C029643.2.1"/>
    <property type="gene ID" value="MELO3C029643.2"/>
</dbReference>
<sequence>MGKSNEKLLNWTEIMAYCHRRYYQTDQTRQRKMIANLSNALKNGTTKIIRLSPGLVTHQFLLSIHSLMLLKMLRSYGTSYLHDLSPSD</sequence>
<organism evidence="1">
    <name type="scientific">Cucumis melo</name>
    <name type="common">Muskmelon</name>
    <dbReference type="NCBI Taxonomy" id="3656"/>
    <lineage>
        <taxon>Eukaryota</taxon>
        <taxon>Viridiplantae</taxon>
        <taxon>Streptophyta</taxon>
        <taxon>Embryophyta</taxon>
        <taxon>Tracheophyta</taxon>
        <taxon>Spermatophyta</taxon>
        <taxon>Magnoliopsida</taxon>
        <taxon>eudicotyledons</taxon>
        <taxon>Gunneridae</taxon>
        <taxon>Pentapetalae</taxon>
        <taxon>rosids</taxon>
        <taxon>fabids</taxon>
        <taxon>Cucurbitales</taxon>
        <taxon>Cucurbitaceae</taxon>
        <taxon>Benincaseae</taxon>
        <taxon>Cucumis</taxon>
    </lineage>
</organism>
<dbReference type="AlphaFoldDB" id="A0A9I9E755"/>
<reference evidence="1" key="1">
    <citation type="submission" date="2023-03" db="UniProtKB">
        <authorList>
            <consortium name="EnsemblPlants"/>
        </authorList>
    </citation>
    <scope>IDENTIFICATION</scope>
</reference>
<dbReference type="EnsemblPlants" id="MELO3C029660.2.1">
    <property type="protein sequence ID" value="MELO3C029660.2.1"/>
    <property type="gene ID" value="MELO3C029660.2"/>
</dbReference>
<name>A0A9I9E755_CUCME</name>
<proteinExistence type="predicted"/>
<evidence type="ECO:0000313" key="1">
    <source>
        <dbReference type="EnsemblPlants" id="MELO3C029643.2.1"/>
    </source>
</evidence>
<dbReference type="EnsemblPlants" id="MELO3C029643.2.1">
    <property type="protein sequence ID" value="MELO3C029643.2.1"/>
    <property type="gene ID" value="MELO3C029643.2"/>
</dbReference>
<dbReference type="Gramene" id="MELO3C029660.2.1">
    <property type="protein sequence ID" value="MELO3C029660.2.1"/>
    <property type="gene ID" value="MELO3C029660.2"/>
</dbReference>